<accession>S4W6F6</accession>
<reference evidence="1" key="1">
    <citation type="submission" date="2013-03" db="EMBL/GenBank/DDBJ databases">
        <authorList>
            <person name="Ballestriero F."/>
        </authorList>
    </citation>
    <scope>NUCLEOTIDE SEQUENCE</scope>
</reference>
<sequence>MRHVVTGGEHILALPGFDANTWQTRYRYRPVLPETFVQKDRFAGTACQAANWTYVDDTRGCIIS</sequence>
<organism evidence="1">
    <name type="scientific">uncultured bacterium B19D1_C12D4_E9D6</name>
    <dbReference type="NCBI Taxonomy" id="1329637"/>
    <lineage>
        <taxon>Bacteria</taxon>
        <taxon>environmental samples</taxon>
    </lineage>
</organism>
<proteinExistence type="predicted"/>
<evidence type="ECO:0000313" key="1">
    <source>
        <dbReference type="EMBL" id="AGO87459.1"/>
    </source>
</evidence>
<dbReference type="AlphaFoldDB" id="S4W6F6"/>
<name>S4W6F6_9BACT</name>
<protein>
    <submittedName>
        <fullName evidence="1">Uncharacterized protein</fullName>
    </submittedName>
</protein>
<dbReference type="EMBL" id="KC810034">
    <property type="protein sequence ID" value="AGO87459.1"/>
    <property type="molecule type" value="Genomic_DNA"/>
</dbReference>